<feature type="compositionally biased region" description="Low complexity" evidence="2">
    <location>
        <begin position="1100"/>
        <end position="1117"/>
    </location>
</feature>
<evidence type="ECO:0000256" key="2">
    <source>
        <dbReference type="SAM" id="MobiDB-lite"/>
    </source>
</evidence>
<dbReference type="SUPFAM" id="SSF46458">
    <property type="entry name" value="Globin-like"/>
    <property type="match status" value="2"/>
</dbReference>
<dbReference type="CDD" id="cd01040">
    <property type="entry name" value="Mb-like"/>
    <property type="match status" value="1"/>
</dbReference>
<evidence type="ECO:0000313" key="5">
    <source>
        <dbReference type="Proteomes" id="UP001178507"/>
    </source>
</evidence>
<protein>
    <submittedName>
        <fullName evidence="4">Uncharacterized protein</fullName>
    </submittedName>
</protein>
<dbReference type="InterPro" id="IPR012292">
    <property type="entry name" value="Globin/Proto"/>
</dbReference>
<dbReference type="GO" id="GO:0005886">
    <property type="term" value="C:plasma membrane"/>
    <property type="evidence" value="ECO:0007669"/>
    <property type="project" value="TreeGrafter"/>
</dbReference>
<feature type="transmembrane region" description="Helical" evidence="3">
    <location>
        <begin position="850"/>
        <end position="871"/>
    </location>
</feature>
<dbReference type="GO" id="GO:0020037">
    <property type="term" value="F:heme binding"/>
    <property type="evidence" value="ECO:0007669"/>
    <property type="project" value="InterPro"/>
</dbReference>
<keyword evidence="3" id="KW-1133">Transmembrane helix</keyword>
<dbReference type="GO" id="GO:0005216">
    <property type="term" value="F:monoatomic ion channel activity"/>
    <property type="evidence" value="ECO:0007669"/>
    <property type="project" value="InterPro"/>
</dbReference>
<dbReference type="Gene3D" id="1.10.490.10">
    <property type="entry name" value="Globins"/>
    <property type="match status" value="2"/>
</dbReference>
<feature type="region of interest" description="Disordered" evidence="2">
    <location>
        <begin position="1"/>
        <end position="52"/>
    </location>
</feature>
<name>A0AA36HPE0_9DINO</name>
<keyword evidence="3" id="KW-0472">Membrane</keyword>
<comment type="caution">
    <text evidence="4">The sequence shown here is derived from an EMBL/GenBank/DDBJ whole genome shotgun (WGS) entry which is preliminary data.</text>
</comment>
<dbReference type="GO" id="GO:0098703">
    <property type="term" value="P:calcium ion import across plasma membrane"/>
    <property type="evidence" value="ECO:0007669"/>
    <property type="project" value="TreeGrafter"/>
</dbReference>
<feature type="compositionally biased region" description="Basic and acidic residues" evidence="2">
    <location>
        <begin position="36"/>
        <end position="52"/>
    </location>
</feature>
<feature type="region of interest" description="Disordered" evidence="2">
    <location>
        <begin position="1087"/>
        <end position="1117"/>
    </location>
</feature>
<dbReference type="PANTHER" id="PTHR10582:SF2">
    <property type="entry name" value="INACTIVE"/>
    <property type="match status" value="1"/>
</dbReference>
<feature type="transmembrane region" description="Helical" evidence="3">
    <location>
        <begin position="718"/>
        <end position="734"/>
    </location>
</feature>
<feature type="compositionally biased region" description="Basic residues" evidence="2">
    <location>
        <begin position="1087"/>
        <end position="1099"/>
    </location>
</feature>
<proteinExistence type="predicted"/>
<sequence length="1117" mass="125215">MEDEHEDTEDVGAEEPHRQKSAGLDSDATGSESEDDRSGQGEDGEDDHRGSHHLADDEAAMQAFLQRYGEVNGDTFEEPRIPESLAEQIQETWQAFLQKYSSREIAGESIFDAIMEEAPSLQSLFKSPRSVFGLRFTTSLTNIIMECKVPSRAKRQVETLGFQHLDLEVTTPRVDIIRDAILGTLESELGEKANPRGRLGLKALLNYIGGAFIFVHREFADRIRIIQRSWKTANGKDADAVVQDNSMTLATLQSQSIEETNAKGGEAEAEAEIQDNEEIQEILRGCGDRAEAPGSQMPTTFSDMFLFNASVMGYGESKWMRLILQHLDDIATNVANTYRLQEECDVLSVVLGKYKGQINLVEFKAVMLASLRSVVPKDWDMNHEVAWNWLWENVERMLKEMMGIPLTYEKALRNWILDLPEDVKLTWRKQLYKKFFENAPSAQDFLKQSTGRLHFIADRILAMTLDMYCAPRHMVDDVSALGLRHVGYGVPTELFSPHVAACVEAVAECQSLDNSTHVDAFRWSLTLISKMLVRVIVEGSTLVMKAINTNQEASLKKAVALAPRVERADVLLNITCGTQSISPLYWAIDSGSLRCARAIIEDLLTIRADRDVYYYGCDALFTRHPDLIHQMCLSAPSLLEPLLDGLVWRSRSTNEGRRRVNYYVKHLVQDLDGHFSETLSWLVEFQDPHVVSHPAATLAADIVWFRFAVFYFLRGRCYLLFTLCIFIAGQAVLGKHAGLETFQENIAIFCCRCFLYFGSMCVLIYNQVKLAYLDIKRGAIDRSYIFPIPEYLFNVQQALYMSLVLALVIMFFLEPILWCIKQSSALGSSMGANGTYIFTENCPEAQDKGAYSIFSCLAMLLYWALLVDFAVISMRVSAFVLVCGRVISEVALFGSAVGFLVVAFSTAINTLNHHLLEFDGVQKWLYALLQMALGMYDTADYVQFREEVAVLVAVSAFIAVVLVVLMNLLVAQLTEAYHCLFKDMQGYARLNRAAVIVAVMEQVLQKRWTLFLASLNFEERMEFNEGDIGLAGGVQILEPANASVVTEDCIKRYGGSTAPSKPWPEDDTSAVEEDRFERLEKLILKTHKKSGGRASRRHAGSSSASLSVVSGGSDTSE</sequence>
<dbReference type="PANTHER" id="PTHR10582">
    <property type="entry name" value="TRANSIENT RECEPTOR POTENTIAL ION CHANNEL PROTEIN"/>
    <property type="match status" value="1"/>
</dbReference>
<keyword evidence="5" id="KW-1185">Reference proteome</keyword>
<keyword evidence="3" id="KW-0812">Transmembrane</keyword>
<organism evidence="4 5">
    <name type="scientific">Effrenium voratum</name>
    <dbReference type="NCBI Taxonomy" id="2562239"/>
    <lineage>
        <taxon>Eukaryota</taxon>
        <taxon>Sar</taxon>
        <taxon>Alveolata</taxon>
        <taxon>Dinophyceae</taxon>
        <taxon>Suessiales</taxon>
        <taxon>Symbiodiniaceae</taxon>
        <taxon>Effrenium</taxon>
    </lineage>
</organism>
<dbReference type="Proteomes" id="UP001178507">
    <property type="component" value="Unassembled WGS sequence"/>
</dbReference>
<feature type="compositionally biased region" description="Acidic residues" evidence="2">
    <location>
        <begin position="1"/>
        <end position="13"/>
    </location>
</feature>
<feature type="transmembrane region" description="Helical" evidence="3">
    <location>
        <begin position="746"/>
        <end position="766"/>
    </location>
</feature>
<dbReference type="InterPro" id="IPR009050">
    <property type="entry name" value="Globin-like_sf"/>
</dbReference>
<dbReference type="EMBL" id="CAUJNA010000127">
    <property type="protein sequence ID" value="CAJ1372325.1"/>
    <property type="molecule type" value="Genomic_DNA"/>
</dbReference>
<evidence type="ECO:0000256" key="3">
    <source>
        <dbReference type="SAM" id="Phobius"/>
    </source>
</evidence>
<dbReference type="InterPro" id="IPR044399">
    <property type="entry name" value="Mb-like_M"/>
</dbReference>
<dbReference type="AlphaFoldDB" id="A0AA36HPE0"/>
<evidence type="ECO:0000256" key="1">
    <source>
        <dbReference type="ARBA" id="ARBA00022737"/>
    </source>
</evidence>
<feature type="transmembrane region" description="Helical" evidence="3">
    <location>
        <begin position="949"/>
        <end position="970"/>
    </location>
</feature>
<accession>A0AA36HPE0</accession>
<dbReference type="GO" id="GO:0019825">
    <property type="term" value="F:oxygen binding"/>
    <property type="evidence" value="ECO:0007669"/>
    <property type="project" value="InterPro"/>
</dbReference>
<feature type="transmembrane region" description="Helical" evidence="3">
    <location>
        <begin position="878"/>
        <end position="904"/>
    </location>
</feature>
<gene>
    <name evidence="4" type="ORF">EVOR1521_LOCUS2430</name>
</gene>
<feature type="transmembrane region" description="Helical" evidence="3">
    <location>
        <begin position="798"/>
        <end position="818"/>
    </location>
</feature>
<reference evidence="4" key="1">
    <citation type="submission" date="2023-08" db="EMBL/GenBank/DDBJ databases">
        <authorList>
            <person name="Chen Y."/>
            <person name="Shah S."/>
            <person name="Dougan E. K."/>
            <person name="Thang M."/>
            <person name="Chan C."/>
        </authorList>
    </citation>
    <scope>NUCLEOTIDE SEQUENCE</scope>
</reference>
<evidence type="ECO:0000313" key="4">
    <source>
        <dbReference type="EMBL" id="CAJ1372325.1"/>
    </source>
</evidence>
<dbReference type="InterPro" id="IPR024862">
    <property type="entry name" value="TRPV"/>
</dbReference>
<keyword evidence="1" id="KW-0677">Repeat</keyword>